<dbReference type="AlphaFoldDB" id="A0A1T4W4X5"/>
<dbReference type="CDD" id="cd00093">
    <property type="entry name" value="HTH_XRE"/>
    <property type="match status" value="1"/>
</dbReference>
<name>A0A1T4W4X5_9GAMM</name>
<dbReference type="InterPro" id="IPR001387">
    <property type="entry name" value="Cro/C1-type_HTH"/>
</dbReference>
<dbReference type="InterPro" id="IPR010982">
    <property type="entry name" value="Lambda_DNA-bd_dom_sf"/>
</dbReference>
<evidence type="ECO:0000313" key="2">
    <source>
        <dbReference type="EMBL" id="SKA72257.1"/>
    </source>
</evidence>
<dbReference type="SUPFAM" id="SSF47413">
    <property type="entry name" value="lambda repressor-like DNA-binding domains"/>
    <property type="match status" value="1"/>
</dbReference>
<dbReference type="RefSeq" id="WP_078754722.1">
    <property type="nucleotide sequence ID" value="NZ_FUXU01000156.1"/>
</dbReference>
<sequence length="96" mass="10853">MDYGKRLKAIRLEEGLSQSEFSQLTDIPTGTIQNYEQGKRTLNEENLSKITSNSRIFKYTLWLVTGKTAYESGQICPAYSTQEKCGLDVPQDAKRA</sequence>
<dbReference type="OrthoDB" id="6302218at2"/>
<evidence type="ECO:0000259" key="1">
    <source>
        <dbReference type="PROSITE" id="PS50943"/>
    </source>
</evidence>
<proteinExistence type="predicted"/>
<dbReference type="Proteomes" id="UP000190162">
    <property type="component" value="Unassembled WGS sequence"/>
</dbReference>
<dbReference type="GO" id="GO:0003677">
    <property type="term" value="F:DNA binding"/>
    <property type="evidence" value="ECO:0007669"/>
    <property type="project" value="InterPro"/>
</dbReference>
<accession>A0A1T4W4X5</accession>
<dbReference type="Gene3D" id="1.10.260.40">
    <property type="entry name" value="lambda repressor-like DNA-binding domains"/>
    <property type="match status" value="1"/>
</dbReference>
<gene>
    <name evidence="2" type="ORF">SAMN02745132_04744</name>
</gene>
<reference evidence="3" key="1">
    <citation type="submission" date="2017-02" db="EMBL/GenBank/DDBJ databases">
        <authorList>
            <person name="Varghese N."/>
            <person name="Submissions S."/>
        </authorList>
    </citation>
    <scope>NUCLEOTIDE SEQUENCE [LARGE SCALE GENOMIC DNA]</scope>
    <source>
        <strain evidence="3">DSM 22720</strain>
    </source>
</reference>
<dbReference type="SMART" id="SM00530">
    <property type="entry name" value="HTH_XRE"/>
    <property type="match status" value="1"/>
</dbReference>
<evidence type="ECO:0000313" key="3">
    <source>
        <dbReference type="Proteomes" id="UP000190162"/>
    </source>
</evidence>
<feature type="domain" description="HTH cro/C1-type" evidence="1">
    <location>
        <begin position="7"/>
        <end position="50"/>
    </location>
</feature>
<dbReference type="EMBL" id="FUXU01000156">
    <property type="protein sequence ID" value="SKA72257.1"/>
    <property type="molecule type" value="Genomic_DNA"/>
</dbReference>
<dbReference type="Pfam" id="PF01381">
    <property type="entry name" value="HTH_3"/>
    <property type="match status" value="1"/>
</dbReference>
<dbReference type="PROSITE" id="PS50943">
    <property type="entry name" value="HTH_CROC1"/>
    <property type="match status" value="1"/>
</dbReference>
<organism evidence="2 3">
    <name type="scientific">Enterovibrio nigricans DSM 22720</name>
    <dbReference type="NCBI Taxonomy" id="1121868"/>
    <lineage>
        <taxon>Bacteria</taxon>
        <taxon>Pseudomonadati</taxon>
        <taxon>Pseudomonadota</taxon>
        <taxon>Gammaproteobacteria</taxon>
        <taxon>Vibrionales</taxon>
        <taxon>Vibrionaceae</taxon>
        <taxon>Enterovibrio</taxon>
    </lineage>
</organism>
<protein>
    <submittedName>
        <fullName evidence="2">Helix-turn-helix</fullName>
    </submittedName>
</protein>
<keyword evidence="3" id="KW-1185">Reference proteome</keyword>